<comment type="caution">
    <text evidence="5">The sequence shown here is derived from an EMBL/GenBank/DDBJ whole genome shotgun (WGS) entry which is preliminary data.</text>
</comment>
<evidence type="ECO:0000259" key="4">
    <source>
        <dbReference type="PROSITE" id="PS51194"/>
    </source>
</evidence>
<keyword evidence="5" id="KW-0547">Nucleotide-binding</keyword>
<dbReference type="InterPro" id="IPR024975">
    <property type="entry name" value="NOV_C"/>
</dbReference>
<dbReference type="Gene3D" id="3.40.50.300">
    <property type="entry name" value="P-loop containing nucleotide triphosphate hydrolases"/>
    <property type="match status" value="1"/>
</dbReference>
<dbReference type="SUPFAM" id="SSF52540">
    <property type="entry name" value="P-loop containing nucleoside triphosphate hydrolases"/>
    <property type="match status" value="2"/>
</dbReference>
<dbReference type="Pfam" id="PF00271">
    <property type="entry name" value="Helicase_C"/>
    <property type="match status" value="1"/>
</dbReference>
<accession>A0ABT9QN11</accession>
<gene>
    <name evidence="5" type="ORF">J2853_007318</name>
</gene>
<dbReference type="PROSITE" id="PS51192">
    <property type="entry name" value="HELICASE_ATP_BIND_1"/>
    <property type="match status" value="1"/>
</dbReference>
<dbReference type="InterPro" id="IPR002464">
    <property type="entry name" value="DNA/RNA_helicase_DEAH_CS"/>
</dbReference>
<dbReference type="CDD" id="cd18793">
    <property type="entry name" value="SF2_C_SNF"/>
    <property type="match status" value="1"/>
</dbReference>
<dbReference type="InterPro" id="IPR014001">
    <property type="entry name" value="Helicase_ATP-bd"/>
</dbReference>
<organism evidence="5 6">
    <name type="scientific">Streptosporangium lutulentum</name>
    <dbReference type="NCBI Taxonomy" id="1461250"/>
    <lineage>
        <taxon>Bacteria</taxon>
        <taxon>Bacillati</taxon>
        <taxon>Actinomycetota</taxon>
        <taxon>Actinomycetes</taxon>
        <taxon>Streptosporangiales</taxon>
        <taxon>Streptosporangiaceae</taxon>
        <taxon>Streptosporangium</taxon>
    </lineage>
</organism>
<protein>
    <submittedName>
        <fullName evidence="5">Superfamily II DNA or RNA helicase</fullName>
    </submittedName>
</protein>
<evidence type="ECO:0000313" key="6">
    <source>
        <dbReference type="Proteomes" id="UP001225356"/>
    </source>
</evidence>
<dbReference type="Pfam" id="PF00176">
    <property type="entry name" value="SNF2-rel_dom"/>
    <property type="match status" value="1"/>
</dbReference>
<keyword evidence="5" id="KW-0347">Helicase</keyword>
<dbReference type="InterPro" id="IPR038718">
    <property type="entry name" value="SNF2-like_sf"/>
</dbReference>
<reference evidence="5 6" key="1">
    <citation type="submission" date="2023-07" db="EMBL/GenBank/DDBJ databases">
        <title>Sequencing the genomes of 1000 actinobacteria strains.</title>
        <authorList>
            <person name="Klenk H.-P."/>
        </authorList>
    </citation>
    <scope>NUCLEOTIDE SEQUENCE [LARGE SCALE GENOMIC DNA]</scope>
    <source>
        <strain evidence="5 6">DSM 46740</strain>
    </source>
</reference>
<evidence type="ECO:0000313" key="5">
    <source>
        <dbReference type="EMBL" id="MDP9848107.1"/>
    </source>
</evidence>
<dbReference type="PANTHER" id="PTHR10799">
    <property type="entry name" value="SNF2/RAD54 HELICASE FAMILY"/>
    <property type="match status" value="1"/>
</dbReference>
<dbReference type="RefSeq" id="WP_307565181.1">
    <property type="nucleotide sequence ID" value="NZ_JAUSQU010000001.1"/>
</dbReference>
<dbReference type="PROSITE" id="PS00690">
    <property type="entry name" value="DEAH_ATP_HELICASE"/>
    <property type="match status" value="1"/>
</dbReference>
<keyword evidence="5" id="KW-0067">ATP-binding</keyword>
<name>A0ABT9QN11_9ACTN</name>
<dbReference type="SMART" id="SM00487">
    <property type="entry name" value="DEXDc"/>
    <property type="match status" value="1"/>
</dbReference>
<feature type="domain" description="Helicase ATP-binding" evidence="3">
    <location>
        <begin position="109"/>
        <end position="274"/>
    </location>
</feature>
<dbReference type="Gene3D" id="3.40.50.10810">
    <property type="entry name" value="Tandem AAA-ATPase domain"/>
    <property type="match status" value="1"/>
</dbReference>
<keyword evidence="1" id="KW-0378">Hydrolase</keyword>
<dbReference type="Proteomes" id="UP001225356">
    <property type="component" value="Unassembled WGS sequence"/>
</dbReference>
<dbReference type="InterPro" id="IPR001650">
    <property type="entry name" value="Helicase_C-like"/>
</dbReference>
<dbReference type="InterPro" id="IPR000330">
    <property type="entry name" value="SNF2_N"/>
</dbReference>
<dbReference type="Pfam" id="PF13020">
    <property type="entry name" value="NOV_C"/>
    <property type="match status" value="1"/>
</dbReference>
<sequence length="1074" mass="118648">MTSELPARGRQVRVDGALVTVRDADWAGDGSIELFVIDAEGQPRRLLLSEQQLVKGLVPTNDRGGHPERALTALWGRWMQHALPRIRSAVLATRPLRPYAHQDEAVHGHMLGQPRLRFLLADEPGTGKTIMAGMYLTEGRRQGLIQGRSLIIVPAHLVIKWERDLQRLFGVEARRITTEIAADPADLDPRYGTWLISVDLFTHNPDVRRKVAGHRASWSLIVFDEAHRLTPTSQLLAAAREAAARTHHLLLLTATPHRGKEHYFRGLMNLLDPTLYPWEPRQSDYDIALVPSKLSFLRRMKEDLVDHDGNQLFPRRFSKTIPVRLNPYEEVAYDAVMDYVDAFYADNATLARSIYGKRAASSLYAVTQTIRRREAALKGAAHERSTVVVPDDLLTADGLGAAADDDDTWARAESALVTSRTRDKSAELSRVATVLETLRQAEEAASPAKWQALLTLLDQHNIRHKYGQLLVFTEFADTARWLLARFTAAGFSADILEGAVDHRSRDSLQERFLAGQFQVLVSTDAGGEGIDLQSAHVMVDWDLPWSMVRLEQRMGRLHRVGQRNPVHVYHLVAPHTREGRVQEVMLNNLESAAEALEGKLYDLLDATSFSAGFDWGKAMVDAQSGRHVTIPEAAALIETARVLVADERSLSTPAKTGDALERFAADRLEAINPVIVDAMVDQLARSCSWNIGPGPAKGIRRLTVADKGKLPESLGGGSHAYIAADGASVRQAINDGATGLDDVIVLGPTEDPFQQLIAHALSTGEEDLVRGAALVDSAALTSYVLALFDADIQLHDGATRATRKAPLLIRCSAGQALPVAWESLLTLRSPDPNDPPPAGPTSLSPATRHDATEAAKTELRTQVAALAVERQAWIKAARQQLDATQYRFEESIADRPLLDRTQLLRQFTVAKDQRLAVLEDIAQVNSSAVRLVGWIAVTGGARVDQLGYDPDSEKVAISVVVSELERRGYEVDDRQTAGLGYDLYARHRATREQRLVEVKGVQGPLRAVWLEQNEWAQAQQRGSEYWLYVVDSCVTKPAVRLRQQDPAAVLGGPRRIERFQIPLSELKRLIGAQA</sequence>
<keyword evidence="6" id="KW-1185">Reference proteome</keyword>
<dbReference type="SMART" id="SM00490">
    <property type="entry name" value="HELICc"/>
    <property type="match status" value="1"/>
</dbReference>
<feature type="domain" description="Helicase C-terminal" evidence="4">
    <location>
        <begin position="456"/>
        <end position="604"/>
    </location>
</feature>
<dbReference type="PROSITE" id="PS51194">
    <property type="entry name" value="HELICASE_CTER"/>
    <property type="match status" value="1"/>
</dbReference>
<dbReference type="InterPro" id="IPR027417">
    <property type="entry name" value="P-loop_NTPase"/>
</dbReference>
<evidence type="ECO:0000259" key="3">
    <source>
        <dbReference type="PROSITE" id="PS51192"/>
    </source>
</evidence>
<dbReference type="InterPro" id="IPR049730">
    <property type="entry name" value="SNF2/RAD54-like_C"/>
</dbReference>
<dbReference type="GO" id="GO:0004386">
    <property type="term" value="F:helicase activity"/>
    <property type="evidence" value="ECO:0007669"/>
    <property type="project" value="UniProtKB-KW"/>
</dbReference>
<dbReference type="EMBL" id="JAUSQU010000001">
    <property type="protein sequence ID" value="MDP9848107.1"/>
    <property type="molecule type" value="Genomic_DNA"/>
</dbReference>
<evidence type="ECO:0000256" key="2">
    <source>
        <dbReference type="SAM" id="MobiDB-lite"/>
    </source>
</evidence>
<evidence type="ECO:0000256" key="1">
    <source>
        <dbReference type="ARBA" id="ARBA00022801"/>
    </source>
</evidence>
<proteinExistence type="predicted"/>
<feature type="region of interest" description="Disordered" evidence="2">
    <location>
        <begin position="827"/>
        <end position="854"/>
    </location>
</feature>